<dbReference type="KEGG" id="smil:18126329"/>
<dbReference type="EMBL" id="KF177345">
    <property type="protein sequence ID" value="AGU16587.1"/>
    <property type="molecule type" value="Genomic_DNA"/>
</dbReference>
<gene>
    <name evidence="3" type="primary">orf152</name>
    <name evidence="3" type="ORF">Salmi_Mp058</name>
</gene>
<dbReference type="PANTHER" id="PTHR42648">
    <property type="entry name" value="TRANSPOSASE, PUTATIVE-RELATED"/>
    <property type="match status" value="1"/>
</dbReference>
<proteinExistence type="predicted"/>
<dbReference type="InterPro" id="IPR012337">
    <property type="entry name" value="RNaseH-like_sf"/>
</dbReference>
<dbReference type="AlphaFoldDB" id="V9P5K7"/>
<feature type="signal peptide" evidence="1">
    <location>
        <begin position="1"/>
        <end position="20"/>
    </location>
</feature>
<reference evidence="3" key="1">
    <citation type="submission" date="2013-05" db="EMBL/GenBank/DDBJ databases">
        <title>The Mitochondrial Genome of the medicinal plant Salvia miltiorrhiza.</title>
        <authorList>
            <person name="Qian J."/>
        </authorList>
    </citation>
    <scope>NUCLEOTIDE SEQUENCE</scope>
</reference>
<evidence type="ECO:0000259" key="2">
    <source>
        <dbReference type="PROSITE" id="PS50994"/>
    </source>
</evidence>
<protein>
    <recommendedName>
        <fullName evidence="2">Integrase catalytic domain-containing protein</fullName>
    </recommendedName>
</protein>
<dbReference type="GeneID" id="18126329"/>
<dbReference type="InterPro" id="IPR036397">
    <property type="entry name" value="RNaseH_sf"/>
</dbReference>
<feature type="chain" id="PRO_5004780377" description="Integrase catalytic domain-containing protein" evidence="1">
    <location>
        <begin position="21"/>
        <end position="152"/>
    </location>
</feature>
<evidence type="ECO:0000256" key="1">
    <source>
        <dbReference type="SAM" id="SignalP"/>
    </source>
</evidence>
<dbReference type="RefSeq" id="YP_008992322.1">
    <property type="nucleotide sequence ID" value="NC_023209.1"/>
</dbReference>
<dbReference type="GO" id="GO:0003676">
    <property type="term" value="F:nucleic acid binding"/>
    <property type="evidence" value="ECO:0007669"/>
    <property type="project" value="InterPro"/>
</dbReference>
<keyword evidence="3" id="KW-0496">Mitochondrion</keyword>
<dbReference type="PROSITE" id="PS50994">
    <property type="entry name" value="INTEGRASE"/>
    <property type="match status" value="1"/>
</dbReference>
<evidence type="ECO:0000313" key="3">
    <source>
        <dbReference type="EMBL" id="AGU16587.1"/>
    </source>
</evidence>
<dbReference type="GO" id="GO:0015074">
    <property type="term" value="P:DNA integration"/>
    <property type="evidence" value="ECO:0007669"/>
    <property type="project" value="InterPro"/>
</dbReference>
<accession>V9P5K7</accession>
<dbReference type="OrthoDB" id="1938465at2759"/>
<name>V9P5K7_SALMI</name>
<organism evidence="3">
    <name type="scientific">Salvia miltiorrhiza</name>
    <name type="common">Chinese sage</name>
    <dbReference type="NCBI Taxonomy" id="226208"/>
    <lineage>
        <taxon>Eukaryota</taxon>
        <taxon>Viridiplantae</taxon>
        <taxon>Streptophyta</taxon>
        <taxon>Embryophyta</taxon>
        <taxon>Tracheophyta</taxon>
        <taxon>Spermatophyta</taxon>
        <taxon>Magnoliopsida</taxon>
        <taxon>eudicotyledons</taxon>
        <taxon>Gunneridae</taxon>
        <taxon>Pentapetalae</taxon>
        <taxon>asterids</taxon>
        <taxon>lamiids</taxon>
        <taxon>Lamiales</taxon>
        <taxon>Lamiaceae</taxon>
        <taxon>Nepetoideae</taxon>
        <taxon>Mentheae</taxon>
        <taxon>Salviinae</taxon>
        <taxon>Salvia</taxon>
        <taxon>Salvia incertae sedis</taxon>
    </lineage>
</organism>
<geneLocation type="mitochondrion" evidence="3"/>
<dbReference type="PANTHER" id="PTHR42648:SF26">
    <property type="entry name" value="INTEGRASE CATALYTIC DOMAIN-CONTAINING PROTEIN"/>
    <property type="match status" value="1"/>
</dbReference>
<dbReference type="InterPro" id="IPR001584">
    <property type="entry name" value="Integrase_cat-core"/>
</dbReference>
<sequence>MVCLSLILALLNYHPHPSLCVPTMTKNPLSVSQLCQHNDVSVVFNSSCFQVKDRRTGATILQGPHKDGVYLRFVDNYFQRKIIILYTDNGGEFTALASFLATHGITHLTTPPHTPEHNSYAERRHRHIVETGLTLLHHASIPLTFRPFAFLC</sequence>
<dbReference type="SUPFAM" id="SSF53098">
    <property type="entry name" value="Ribonuclease H-like"/>
    <property type="match status" value="1"/>
</dbReference>
<dbReference type="InterPro" id="IPR039537">
    <property type="entry name" value="Retrotran_Ty1/copia-like"/>
</dbReference>
<dbReference type="Gene3D" id="3.30.420.10">
    <property type="entry name" value="Ribonuclease H-like superfamily/Ribonuclease H"/>
    <property type="match status" value="1"/>
</dbReference>
<feature type="domain" description="Integrase catalytic" evidence="2">
    <location>
        <begin position="84"/>
        <end position="152"/>
    </location>
</feature>
<keyword evidence="1" id="KW-0732">Signal</keyword>